<accession>W1J7N5</accession>
<evidence type="ECO:0000313" key="1">
    <source>
        <dbReference type="EMBL" id="CDL86744.1"/>
    </source>
</evidence>
<gene>
    <name evidence="1" type="ORF">XCR1_4750001</name>
</gene>
<dbReference type="EMBL" id="CBXE010000418">
    <property type="protein sequence ID" value="CDL86744.1"/>
    <property type="molecule type" value="Genomic_DNA"/>
</dbReference>
<dbReference type="AlphaFoldDB" id="W1J7N5"/>
<comment type="caution">
    <text evidence="1">The sequence shown here is derived from an EMBL/GenBank/DDBJ whole genome shotgun (WGS) entry which is preliminary data.</text>
</comment>
<organism evidence="1 2">
    <name type="scientific">Xenorhabdus cabanillasii JM26</name>
    <dbReference type="NCBI Taxonomy" id="1427517"/>
    <lineage>
        <taxon>Bacteria</taxon>
        <taxon>Pseudomonadati</taxon>
        <taxon>Pseudomonadota</taxon>
        <taxon>Gammaproteobacteria</taxon>
        <taxon>Enterobacterales</taxon>
        <taxon>Morganellaceae</taxon>
        <taxon>Xenorhabdus</taxon>
    </lineage>
</organism>
<name>W1J7N5_9GAMM</name>
<reference evidence="1 2" key="1">
    <citation type="submission" date="2013-11" db="EMBL/GenBank/DDBJ databases">
        <title>Draft genome sequence and annotation of the entomopathogenic bacterium, Xenorhabdus cabanillasi strain JM26.</title>
        <authorList>
            <person name="Gualtieri M."/>
            <person name="Ogier J.C."/>
            <person name="Pages S."/>
            <person name="Givaudan A."/>
            <person name="Gaudriault S."/>
        </authorList>
    </citation>
    <scope>NUCLEOTIDE SEQUENCE [LARGE SCALE GENOMIC DNA]</scope>
    <source>
        <strain evidence="1 2">JM26</strain>
    </source>
</reference>
<proteinExistence type="predicted"/>
<dbReference type="Proteomes" id="UP000019197">
    <property type="component" value="Unassembled WGS sequence"/>
</dbReference>
<dbReference type="InterPro" id="IPR010272">
    <property type="entry name" value="T6SS_TssF"/>
</dbReference>
<evidence type="ECO:0000313" key="2">
    <source>
        <dbReference type="Proteomes" id="UP000019197"/>
    </source>
</evidence>
<dbReference type="Pfam" id="PF05947">
    <property type="entry name" value="T6SS_TssF"/>
    <property type="match status" value="1"/>
</dbReference>
<protein>
    <submittedName>
        <fullName evidence="1">Uncharacterized protein</fullName>
    </submittedName>
</protein>
<sequence length="97" mass="11400">MQQHINGIVRIDARSDARLDNTKQGQGRPINGHYLHITLDPACYDNDGIMYQFCRVIDELLTCFIVRNNFILLNIYRQGEQQALWTFRQRTGLRSEM</sequence>